<accession>A0A9W8ZZA4</accession>
<reference evidence="2" key="1">
    <citation type="submission" date="2022-08" db="EMBL/GenBank/DDBJ databases">
        <title>A Global Phylogenomic Analysis of the Shiitake Genus Lentinula.</title>
        <authorList>
            <consortium name="DOE Joint Genome Institute"/>
            <person name="Sierra-Patev S."/>
            <person name="Min B."/>
            <person name="Naranjo-Ortiz M."/>
            <person name="Looney B."/>
            <person name="Konkel Z."/>
            <person name="Slot J.C."/>
            <person name="Sakamoto Y."/>
            <person name="Steenwyk J.L."/>
            <person name="Rokas A."/>
            <person name="Carro J."/>
            <person name="Camarero S."/>
            <person name="Ferreira P."/>
            <person name="Molpeceres G."/>
            <person name="Ruiz-Duenas F.J."/>
            <person name="Serrano A."/>
            <person name="Henrissat B."/>
            <person name="Drula E."/>
            <person name="Hughes K.W."/>
            <person name="Mata J.L."/>
            <person name="Ishikawa N.K."/>
            <person name="Vargas-Isla R."/>
            <person name="Ushijima S."/>
            <person name="Smith C.A."/>
            <person name="Ahrendt S."/>
            <person name="Andreopoulos W."/>
            <person name="He G."/>
            <person name="Labutti K."/>
            <person name="Lipzen A."/>
            <person name="Ng V."/>
            <person name="Riley R."/>
            <person name="Sandor L."/>
            <person name="Barry K."/>
            <person name="Martinez A.T."/>
            <person name="Xiao Y."/>
            <person name="Gibbons J.G."/>
            <person name="Terashima K."/>
            <person name="Grigoriev I.V."/>
            <person name="Hibbett D.S."/>
        </authorList>
    </citation>
    <scope>NUCLEOTIDE SEQUENCE</scope>
    <source>
        <strain evidence="2">JLM2183</strain>
    </source>
</reference>
<dbReference type="AlphaFoldDB" id="A0A9W8ZZA4"/>
<dbReference type="InterPro" id="IPR036291">
    <property type="entry name" value="NAD(P)-bd_dom_sf"/>
</dbReference>
<proteinExistence type="predicted"/>
<gene>
    <name evidence="2" type="ORF">J3R30DRAFT_3530511</name>
</gene>
<dbReference type="Pfam" id="PF00107">
    <property type="entry name" value="ADH_zinc_N"/>
    <property type="match status" value="1"/>
</dbReference>
<comment type="caution">
    <text evidence="2">The sequence shown here is derived from an EMBL/GenBank/DDBJ whole genome shotgun (WGS) entry which is preliminary data.</text>
</comment>
<protein>
    <recommendedName>
        <fullName evidence="1">Alcohol dehydrogenase-like C-terminal domain-containing protein</fullName>
    </recommendedName>
</protein>
<evidence type="ECO:0000259" key="1">
    <source>
        <dbReference type="Pfam" id="PF00107"/>
    </source>
</evidence>
<evidence type="ECO:0000313" key="3">
    <source>
        <dbReference type="Proteomes" id="UP001150266"/>
    </source>
</evidence>
<feature type="domain" description="Alcohol dehydrogenase-like C-terminal" evidence="1">
    <location>
        <begin position="2"/>
        <end position="59"/>
    </location>
</feature>
<dbReference type="EMBL" id="JAOTPV010000024">
    <property type="protein sequence ID" value="KAJ4470795.1"/>
    <property type="molecule type" value="Genomic_DNA"/>
</dbReference>
<organism evidence="2 3">
    <name type="scientific">Lentinula aciculospora</name>
    <dbReference type="NCBI Taxonomy" id="153920"/>
    <lineage>
        <taxon>Eukaryota</taxon>
        <taxon>Fungi</taxon>
        <taxon>Dikarya</taxon>
        <taxon>Basidiomycota</taxon>
        <taxon>Agaricomycotina</taxon>
        <taxon>Agaricomycetes</taxon>
        <taxon>Agaricomycetidae</taxon>
        <taxon>Agaricales</taxon>
        <taxon>Marasmiineae</taxon>
        <taxon>Omphalotaceae</taxon>
        <taxon>Lentinula</taxon>
    </lineage>
</organism>
<dbReference type="Proteomes" id="UP001150266">
    <property type="component" value="Unassembled WGS sequence"/>
</dbReference>
<name>A0A9W8ZZA4_9AGAR</name>
<evidence type="ECO:0000313" key="2">
    <source>
        <dbReference type="EMBL" id="KAJ4470795.1"/>
    </source>
</evidence>
<keyword evidence="3" id="KW-1185">Reference proteome</keyword>
<dbReference type="SUPFAM" id="SSF51735">
    <property type="entry name" value="NAD(P)-binding Rossmann-fold domains"/>
    <property type="match status" value="1"/>
</dbReference>
<dbReference type="OrthoDB" id="48317at2759"/>
<dbReference type="Gene3D" id="3.40.50.720">
    <property type="entry name" value="NAD(P)-binding Rossmann-like Domain"/>
    <property type="match status" value="1"/>
</dbReference>
<dbReference type="InterPro" id="IPR013149">
    <property type="entry name" value="ADH-like_C"/>
</dbReference>
<sequence length="75" mass="8183">MLTEGRGVNVVYDGVGKDTFEMDFKLLMRKGTLVSVGNASGAVLPFSPLKLMAKNLKLVRPSYVTVFVSGLKYNL</sequence>